<keyword evidence="1" id="KW-1133">Transmembrane helix</keyword>
<reference evidence="3" key="3">
    <citation type="submission" date="2020-12" db="UniProtKB">
        <authorList>
            <consortium name="EnsemblPlants"/>
        </authorList>
    </citation>
    <scope>IDENTIFICATION</scope>
</reference>
<organism evidence="2">
    <name type="scientific">Physcomitrium patens</name>
    <name type="common">Spreading-leaved earth moss</name>
    <name type="synonym">Physcomitrella patens</name>
    <dbReference type="NCBI Taxonomy" id="3218"/>
    <lineage>
        <taxon>Eukaryota</taxon>
        <taxon>Viridiplantae</taxon>
        <taxon>Streptophyta</taxon>
        <taxon>Embryophyta</taxon>
        <taxon>Bryophyta</taxon>
        <taxon>Bryophytina</taxon>
        <taxon>Bryopsida</taxon>
        <taxon>Funariidae</taxon>
        <taxon>Funariales</taxon>
        <taxon>Funariaceae</taxon>
        <taxon>Physcomitrium</taxon>
    </lineage>
</organism>
<dbReference type="EnsemblPlants" id="Pp3c15_15121V3.1">
    <property type="protein sequence ID" value="Pp3c15_15121V3.1"/>
    <property type="gene ID" value="Pp3c15_15121"/>
</dbReference>
<evidence type="ECO:0000256" key="1">
    <source>
        <dbReference type="SAM" id="Phobius"/>
    </source>
</evidence>
<reference evidence="2 4" key="2">
    <citation type="journal article" date="2018" name="Plant J.">
        <title>The Physcomitrella patens chromosome-scale assembly reveals moss genome structure and evolution.</title>
        <authorList>
            <person name="Lang D."/>
            <person name="Ullrich K.K."/>
            <person name="Murat F."/>
            <person name="Fuchs J."/>
            <person name="Jenkins J."/>
            <person name="Haas F.B."/>
            <person name="Piednoel M."/>
            <person name="Gundlach H."/>
            <person name="Van Bel M."/>
            <person name="Meyberg R."/>
            <person name="Vives C."/>
            <person name="Morata J."/>
            <person name="Symeonidi A."/>
            <person name="Hiss M."/>
            <person name="Muchero W."/>
            <person name="Kamisugi Y."/>
            <person name="Saleh O."/>
            <person name="Blanc G."/>
            <person name="Decker E.L."/>
            <person name="van Gessel N."/>
            <person name="Grimwood J."/>
            <person name="Hayes R.D."/>
            <person name="Graham S.W."/>
            <person name="Gunter L.E."/>
            <person name="McDaniel S.F."/>
            <person name="Hoernstein S.N.W."/>
            <person name="Larsson A."/>
            <person name="Li F.W."/>
            <person name="Perroud P.F."/>
            <person name="Phillips J."/>
            <person name="Ranjan P."/>
            <person name="Rokshar D.S."/>
            <person name="Rothfels C.J."/>
            <person name="Schneider L."/>
            <person name="Shu S."/>
            <person name="Stevenson D.W."/>
            <person name="Thummler F."/>
            <person name="Tillich M."/>
            <person name="Villarreal Aguilar J.C."/>
            <person name="Widiez T."/>
            <person name="Wong G.K."/>
            <person name="Wymore A."/>
            <person name="Zhang Y."/>
            <person name="Zimmer A.D."/>
            <person name="Quatrano R.S."/>
            <person name="Mayer K.F.X."/>
            <person name="Goodstein D."/>
            <person name="Casacuberta J.M."/>
            <person name="Vandepoele K."/>
            <person name="Reski R."/>
            <person name="Cuming A.C."/>
            <person name="Tuskan G.A."/>
            <person name="Maumus F."/>
            <person name="Salse J."/>
            <person name="Schmutz J."/>
            <person name="Rensing S.A."/>
        </authorList>
    </citation>
    <scope>NUCLEOTIDE SEQUENCE [LARGE SCALE GENOMIC DNA]</scope>
    <source>
        <strain evidence="3 4">cv. Gransden 2004</strain>
    </source>
</reference>
<dbReference type="InParanoid" id="A0A2K1JD86"/>
<evidence type="ECO:0000313" key="4">
    <source>
        <dbReference type="Proteomes" id="UP000006727"/>
    </source>
</evidence>
<proteinExistence type="predicted"/>
<gene>
    <name evidence="2" type="ORF">PHYPA_019779</name>
</gene>
<reference evidence="2 4" key="1">
    <citation type="journal article" date="2008" name="Science">
        <title>The Physcomitrella genome reveals evolutionary insights into the conquest of land by plants.</title>
        <authorList>
            <person name="Rensing S."/>
            <person name="Lang D."/>
            <person name="Zimmer A."/>
            <person name="Terry A."/>
            <person name="Salamov A."/>
            <person name="Shapiro H."/>
            <person name="Nishiyama T."/>
            <person name="Perroud P.-F."/>
            <person name="Lindquist E."/>
            <person name="Kamisugi Y."/>
            <person name="Tanahashi T."/>
            <person name="Sakakibara K."/>
            <person name="Fujita T."/>
            <person name="Oishi K."/>
            <person name="Shin-I T."/>
            <person name="Kuroki Y."/>
            <person name="Toyoda A."/>
            <person name="Suzuki Y."/>
            <person name="Hashimoto A."/>
            <person name="Yamaguchi K."/>
            <person name="Sugano A."/>
            <person name="Kohara Y."/>
            <person name="Fujiyama A."/>
            <person name="Anterola A."/>
            <person name="Aoki S."/>
            <person name="Ashton N."/>
            <person name="Barbazuk W.B."/>
            <person name="Barker E."/>
            <person name="Bennetzen J."/>
            <person name="Bezanilla M."/>
            <person name="Blankenship R."/>
            <person name="Cho S.H."/>
            <person name="Dutcher S."/>
            <person name="Estelle M."/>
            <person name="Fawcett J.A."/>
            <person name="Gundlach H."/>
            <person name="Hanada K."/>
            <person name="Heyl A."/>
            <person name="Hicks K.A."/>
            <person name="Hugh J."/>
            <person name="Lohr M."/>
            <person name="Mayer K."/>
            <person name="Melkozernov A."/>
            <person name="Murata T."/>
            <person name="Nelson D."/>
            <person name="Pils B."/>
            <person name="Prigge M."/>
            <person name="Reiss B."/>
            <person name="Renner T."/>
            <person name="Rombauts S."/>
            <person name="Rushton P."/>
            <person name="Sanderfoot A."/>
            <person name="Schween G."/>
            <person name="Shiu S.-H."/>
            <person name="Stueber K."/>
            <person name="Theodoulou F.L."/>
            <person name="Tu H."/>
            <person name="Van de Peer Y."/>
            <person name="Verrier P.J."/>
            <person name="Waters E."/>
            <person name="Wood A."/>
            <person name="Yang L."/>
            <person name="Cove D."/>
            <person name="Cuming A."/>
            <person name="Hasebe M."/>
            <person name="Lucas S."/>
            <person name="Mishler D.B."/>
            <person name="Reski R."/>
            <person name="Grigoriev I."/>
            <person name="Quatrano R.S."/>
            <person name="Boore J.L."/>
        </authorList>
    </citation>
    <scope>NUCLEOTIDE SEQUENCE [LARGE SCALE GENOMIC DNA]</scope>
    <source>
        <strain evidence="3 4">cv. Gransden 2004</strain>
    </source>
</reference>
<dbReference type="Gramene" id="Pp3c15_15121V3.1">
    <property type="protein sequence ID" value="Pp3c15_15121V3.1"/>
    <property type="gene ID" value="Pp3c15_15121"/>
</dbReference>
<evidence type="ECO:0000313" key="3">
    <source>
        <dbReference type="EnsemblPlants" id="Pp3c15_15121V3.1"/>
    </source>
</evidence>
<keyword evidence="1" id="KW-0472">Membrane</keyword>
<dbReference type="AlphaFoldDB" id="A0A2K1JD86"/>
<keyword evidence="1" id="KW-0812">Transmembrane</keyword>
<feature type="transmembrane region" description="Helical" evidence="1">
    <location>
        <begin position="20"/>
        <end position="39"/>
    </location>
</feature>
<protein>
    <submittedName>
        <fullName evidence="2 3">Uncharacterized protein</fullName>
    </submittedName>
</protein>
<dbReference type="EMBL" id="ABEU02000015">
    <property type="protein sequence ID" value="PNR39501.1"/>
    <property type="molecule type" value="Genomic_DNA"/>
</dbReference>
<keyword evidence="4" id="KW-1185">Reference proteome</keyword>
<dbReference type="Proteomes" id="UP000006727">
    <property type="component" value="Chromosome 15"/>
</dbReference>
<sequence>MEGWACPFMFPLFKHWGPCTSLGTWVFLSYFCFCPASSLKKSTTTQKMTSKFTWDTHLHATDGSCTTYVVHEP</sequence>
<evidence type="ECO:0000313" key="2">
    <source>
        <dbReference type="EMBL" id="PNR39501.1"/>
    </source>
</evidence>
<accession>A0A2K1JD86</accession>
<name>A0A2K1JD86_PHYPA</name>